<reference evidence="3 6" key="2">
    <citation type="submission" date="2016-01" db="EMBL/GenBank/DDBJ databases">
        <authorList>
            <person name="Varghese N."/>
        </authorList>
    </citation>
    <scope>NUCLEOTIDE SEQUENCE [LARGE SCALE GENOMIC DNA]</scope>
    <source>
        <strain evidence="3 6">HL-91</strain>
    </source>
</reference>
<dbReference type="GO" id="GO:0016787">
    <property type="term" value="F:hydrolase activity"/>
    <property type="evidence" value="ECO:0007669"/>
    <property type="project" value="UniProtKB-KW"/>
</dbReference>
<dbReference type="EMBL" id="LJSG01000020">
    <property type="protein sequence ID" value="KPP90076.1"/>
    <property type="molecule type" value="Genomic_DNA"/>
</dbReference>
<dbReference type="STRING" id="1666912.Ga0058931_1620"/>
<gene>
    <name evidence="3" type="ORF">Ga0058931_1620</name>
    <name evidence="4" type="ORF">HLUCCA05_07890</name>
</gene>
<organism evidence="4 5">
    <name type="scientific">Roseibaca calidilacus</name>
    <dbReference type="NCBI Taxonomy" id="1666912"/>
    <lineage>
        <taxon>Bacteria</taxon>
        <taxon>Pseudomonadati</taxon>
        <taxon>Pseudomonadota</taxon>
        <taxon>Alphaproteobacteria</taxon>
        <taxon>Rhodobacterales</taxon>
        <taxon>Paracoccaceae</taxon>
        <taxon>Roseinatronobacter</taxon>
    </lineage>
</organism>
<evidence type="ECO:0000313" key="5">
    <source>
        <dbReference type="Proteomes" id="UP000050413"/>
    </source>
</evidence>
<protein>
    <submittedName>
        <fullName evidence="3">Methyltransferase domain-containing protein</fullName>
    </submittedName>
    <submittedName>
        <fullName evidence="4">SAM-dependent methyltransferase 2 in cluster with hydroxyacylglutathione hydrolase</fullName>
    </submittedName>
</protein>
<dbReference type="InterPro" id="IPR013216">
    <property type="entry name" value="Methyltransf_11"/>
</dbReference>
<keyword evidence="4" id="KW-0489">Methyltransferase</keyword>
<dbReference type="GO" id="GO:0032259">
    <property type="term" value="P:methylation"/>
    <property type="evidence" value="ECO:0007669"/>
    <property type="project" value="UniProtKB-KW"/>
</dbReference>
<keyword evidence="4" id="KW-0808">Transferase</keyword>
<dbReference type="SUPFAM" id="SSF53335">
    <property type="entry name" value="S-adenosyl-L-methionine-dependent methyltransferases"/>
    <property type="match status" value="1"/>
</dbReference>
<accession>A0A0P7W297</accession>
<dbReference type="AlphaFoldDB" id="A0A0P7W297"/>
<dbReference type="Proteomes" id="UP000050413">
    <property type="component" value="Unassembled WGS sequence"/>
</dbReference>
<dbReference type="PATRIC" id="fig|1666912.4.peg.408"/>
<evidence type="ECO:0000313" key="6">
    <source>
        <dbReference type="Proteomes" id="UP000182045"/>
    </source>
</evidence>
<sequence length="281" mass="31333">MHHDVIALRDFYYTTSLGRAAQKALRDQCLTCWPDMSGKDVAGFGFAVPLLRPWLPKARRVIALMPAQQGVMHWPAEAANHSVLTEETSWPLATDSIDRLVMLHGLETCDRPAALLEEAARVLRMGGEALFILPNRSGMWARLDGTPFALGRPYSSGQIATLLRDHGFQMLDNRSALFFPPRNTRRWLRWAMWLERIGQRMARLRGGGVLVVRARRAESSPGNGLAIKNRRPLRILDGVAQPAGTRPAWREGGTPNHRGRHERSAAPVCGAQLPGFQAQVR</sequence>
<feature type="region of interest" description="Disordered" evidence="1">
    <location>
        <begin position="244"/>
        <end position="264"/>
    </location>
</feature>
<dbReference type="RefSeq" id="WP_072245887.1">
    <property type="nucleotide sequence ID" value="NZ_FBYC01000004.1"/>
</dbReference>
<dbReference type="GO" id="GO:0008757">
    <property type="term" value="F:S-adenosylmethionine-dependent methyltransferase activity"/>
    <property type="evidence" value="ECO:0007669"/>
    <property type="project" value="InterPro"/>
</dbReference>
<dbReference type="Proteomes" id="UP000182045">
    <property type="component" value="Unassembled WGS sequence"/>
</dbReference>
<keyword evidence="4" id="KW-0378">Hydrolase</keyword>
<evidence type="ECO:0000313" key="3">
    <source>
        <dbReference type="EMBL" id="CUX81203.1"/>
    </source>
</evidence>
<dbReference type="Pfam" id="PF08241">
    <property type="entry name" value="Methyltransf_11"/>
    <property type="match status" value="1"/>
</dbReference>
<evidence type="ECO:0000256" key="1">
    <source>
        <dbReference type="SAM" id="MobiDB-lite"/>
    </source>
</evidence>
<name>A0A0P7W297_9RHOB</name>
<reference evidence="4 5" key="1">
    <citation type="submission" date="2015-09" db="EMBL/GenBank/DDBJ databases">
        <title>Identification and resolution of microdiversity through metagenomic sequencing of parallel consortia.</title>
        <authorList>
            <person name="Nelson W.C."/>
            <person name="Romine M.F."/>
            <person name="Lindemann S.R."/>
        </authorList>
    </citation>
    <scope>NUCLEOTIDE SEQUENCE [LARGE SCALE GENOMIC DNA]</scope>
    <source>
        <strain evidence="4">HL-91</strain>
    </source>
</reference>
<keyword evidence="6" id="KW-1185">Reference proteome</keyword>
<proteinExistence type="predicted"/>
<dbReference type="EMBL" id="FBYC01000004">
    <property type="protein sequence ID" value="CUX81203.1"/>
    <property type="molecule type" value="Genomic_DNA"/>
</dbReference>
<comment type="caution">
    <text evidence="4">The sequence shown here is derived from an EMBL/GenBank/DDBJ whole genome shotgun (WGS) entry which is preliminary data.</text>
</comment>
<dbReference type="InterPro" id="IPR029063">
    <property type="entry name" value="SAM-dependent_MTases_sf"/>
</dbReference>
<feature type="domain" description="Methyltransferase type 11" evidence="2">
    <location>
        <begin position="59"/>
        <end position="131"/>
    </location>
</feature>
<dbReference type="OrthoDB" id="9800231at2"/>
<dbReference type="Gene3D" id="3.40.50.150">
    <property type="entry name" value="Vaccinia Virus protein VP39"/>
    <property type="match status" value="1"/>
</dbReference>
<evidence type="ECO:0000259" key="2">
    <source>
        <dbReference type="Pfam" id="PF08241"/>
    </source>
</evidence>
<evidence type="ECO:0000313" key="4">
    <source>
        <dbReference type="EMBL" id="KPP90076.1"/>
    </source>
</evidence>